<dbReference type="InterPro" id="IPR016166">
    <property type="entry name" value="FAD-bd_PCMH"/>
</dbReference>
<dbReference type="GO" id="GO:0051301">
    <property type="term" value="P:cell division"/>
    <property type="evidence" value="ECO:0007669"/>
    <property type="project" value="UniProtKB-KW"/>
</dbReference>
<dbReference type="InterPro" id="IPR016167">
    <property type="entry name" value="FAD-bd_PCMH_sub1"/>
</dbReference>
<dbReference type="Pfam" id="PF01565">
    <property type="entry name" value="FAD_binding_4"/>
    <property type="match status" value="1"/>
</dbReference>
<dbReference type="Proteomes" id="UP000236497">
    <property type="component" value="Unassembled WGS sequence"/>
</dbReference>
<keyword evidence="13 16" id="KW-0131">Cell cycle</keyword>
<evidence type="ECO:0000256" key="10">
    <source>
        <dbReference type="ARBA" id="ARBA00022960"/>
    </source>
</evidence>
<sequence length="306" mass="33714">MDKLFADELNNILKNDQIKYKEPMSRHTSLHIGGEADYMVLPSSVEQIRQVILLCKKHSMPYYVMGNGSNLLVSDLGYRGLILKLGENFSEITIEEDGIVKAQAGVLLSKLSHAIAENSLTGFEFAAGIPGTLGGAVTMNAGAYGGEMKQCLISATVIDSQGEIRVLDNEDLKLGYRSSILQNSDLCVLDATMKFSKGDKQEIKDKIRELNYLRQLKQPLDQYSAGSTFKRPEGYFAGKLICDAGLKGFQIGGAAVSEKHCGFLINKDNATARDFMALIKEVIRVVEEKFGVRLEPEVKFLGEFID</sequence>
<dbReference type="SUPFAM" id="SSF56176">
    <property type="entry name" value="FAD-binding/transporter-associated domain-like"/>
    <property type="match status" value="1"/>
</dbReference>
<comment type="cofactor">
    <cofactor evidence="1 16">
        <name>FAD</name>
        <dbReference type="ChEBI" id="CHEBI:57692"/>
    </cofactor>
</comment>
<evidence type="ECO:0000256" key="15">
    <source>
        <dbReference type="ARBA" id="ARBA00048914"/>
    </source>
</evidence>
<evidence type="ECO:0000256" key="4">
    <source>
        <dbReference type="ARBA" id="ARBA00004752"/>
    </source>
</evidence>
<keyword evidence="5 16" id="KW-0963">Cytoplasm</keyword>
<dbReference type="NCBIfam" id="NF010480">
    <property type="entry name" value="PRK13905.1"/>
    <property type="match status" value="1"/>
</dbReference>
<dbReference type="HAMAP" id="MF_00037">
    <property type="entry name" value="MurB"/>
    <property type="match status" value="1"/>
</dbReference>
<evidence type="ECO:0000259" key="17">
    <source>
        <dbReference type="PROSITE" id="PS51387"/>
    </source>
</evidence>
<comment type="subcellular location">
    <subcellularLocation>
        <location evidence="3 16">Cytoplasm</location>
    </subcellularLocation>
</comment>
<dbReference type="PANTHER" id="PTHR21071">
    <property type="entry name" value="UDP-N-ACETYLENOLPYRUVOYLGLUCOSAMINE REDUCTASE"/>
    <property type="match status" value="1"/>
</dbReference>
<dbReference type="GO" id="GO:0071555">
    <property type="term" value="P:cell wall organization"/>
    <property type="evidence" value="ECO:0007669"/>
    <property type="project" value="UniProtKB-KW"/>
</dbReference>
<proteinExistence type="inferred from homology"/>
<feature type="active site" description="Proton donor" evidence="16">
    <location>
        <position position="227"/>
    </location>
</feature>
<feature type="active site" evidence="16">
    <location>
        <position position="297"/>
    </location>
</feature>
<evidence type="ECO:0000256" key="9">
    <source>
        <dbReference type="ARBA" id="ARBA00022857"/>
    </source>
</evidence>
<comment type="similarity">
    <text evidence="16">Belongs to the MurB family.</text>
</comment>
<gene>
    <name evidence="16 18" type="primary">murB</name>
    <name evidence="18" type="ORF">HHT355_1983</name>
</gene>
<evidence type="ECO:0000313" key="18">
    <source>
        <dbReference type="EMBL" id="CRZ35181.1"/>
    </source>
</evidence>
<feature type="domain" description="FAD-binding PCMH-type" evidence="17">
    <location>
        <begin position="32"/>
        <end position="210"/>
    </location>
</feature>
<evidence type="ECO:0000313" key="19">
    <source>
        <dbReference type="Proteomes" id="UP000236497"/>
    </source>
</evidence>
<dbReference type="InterPro" id="IPR006094">
    <property type="entry name" value="Oxid_FAD_bind_N"/>
</dbReference>
<dbReference type="InterPro" id="IPR036635">
    <property type="entry name" value="MurB_C_sf"/>
</dbReference>
<evidence type="ECO:0000256" key="3">
    <source>
        <dbReference type="ARBA" id="ARBA00004496"/>
    </source>
</evidence>
<keyword evidence="7 16" id="KW-0285">Flavoprotein</keyword>
<evidence type="ECO:0000256" key="13">
    <source>
        <dbReference type="ARBA" id="ARBA00023306"/>
    </source>
</evidence>
<evidence type="ECO:0000256" key="6">
    <source>
        <dbReference type="ARBA" id="ARBA00022618"/>
    </source>
</evidence>
<keyword evidence="9 16" id="KW-0521">NADP</keyword>
<evidence type="ECO:0000256" key="12">
    <source>
        <dbReference type="ARBA" id="ARBA00023002"/>
    </source>
</evidence>
<dbReference type="RefSeq" id="WP_242967655.1">
    <property type="nucleotide sequence ID" value="NZ_CVTD020000023.1"/>
</dbReference>
<dbReference type="Gene3D" id="3.90.78.10">
    <property type="entry name" value="UDP-N-acetylenolpyruvoylglucosamine reductase, C-terminal domain"/>
    <property type="match status" value="1"/>
</dbReference>
<dbReference type="PANTHER" id="PTHR21071:SF4">
    <property type="entry name" value="UDP-N-ACETYLENOLPYRUVOYLGLUCOSAMINE REDUCTASE"/>
    <property type="match status" value="1"/>
</dbReference>
<keyword evidence="11 16" id="KW-0573">Peptidoglycan synthesis</keyword>
<comment type="function">
    <text evidence="2 16">Cell wall formation.</text>
</comment>
<dbReference type="UniPathway" id="UPA00219"/>
<dbReference type="InterPro" id="IPR016169">
    <property type="entry name" value="FAD-bd_PCMH_sub2"/>
</dbReference>
<dbReference type="Gene3D" id="3.30.465.10">
    <property type="match status" value="1"/>
</dbReference>
<comment type="pathway">
    <text evidence="4 16">Cell wall biogenesis; peptidoglycan biosynthesis.</text>
</comment>
<evidence type="ECO:0000256" key="14">
    <source>
        <dbReference type="ARBA" id="ARBA00023316"/>
    </source>
</evidence>
<dbReference type="SUPFAM" id="SSF56194">
    <property type="entry name" value="Uridine diphospho-N-Acetylenolpyruvylglucosamine reductase, MurB, C-terminal domain"/>
    <property type="match status" value="1"/>
</dbReference>
<keyword evidence="6 16" id="KW-0132">Cell division</keyword>
<dbReference type="GO" id="GO:0005829">
    <property type="term" value="C:cytosol"/>
    <property type="evidence" value="ECO:0007669"/>
    <property type="project" value="TreeGrafter"/>
</dbReference>
<dbReference type="EMBL" id="CVTD020000023">
    <property type="protein sequence ID" value="CRZ35181.1"/>
    <property type="molecule type" value="Genomic_DNA"/>
</dbReference>
<dbReference type="Gene3D" id="3.30.43.10">
    <property type="entry name" value="Uridine Diphospho-n-acetylenolpyruvylglucosamine Reductase, domain 2"/>
    <property type="match status" value="1"/>
</dbReference>
<dbReference type="InterPro" id="IPR011601">
    <property type="entry name" value="MurB_C"/>
</dbReference>
<keyword evidence="10 16" id="KW-0133">Cell shape</keyword>
<evidence type="ECO:0000256" key="5">
    <source>
        <dbReference type="ARBA" id="ARBA00022490"/>
    </source>
</evidence>
<dbReference type="AlphaFoldDB" id="A0A0H5SK76"/>
<keyword evidence="14 16" id="KW-0961">Cell wall biogenesis/degradation</keyword>
<dbReference type="InterPro" id="IPR003170">
    <property type="entry name" value="MurB"/>
</dbReference>
<protein>
    <recommendedName>
        <fullName evidence="16">UDP-N-acetylenolpyruvoylglucosamine reductase</fullName>
        <ecNumber evidence="16">1.3.1.98</ecNumber>
    </recommendedName>
    <alternativeName>
        <fullName evidence="16">UDP-N-acetylmuramate dehydrogenase</fullName>
    </alternativeName>
</protein>
<evidence type="ECO:0000256" key="11">
    <source>
        <dbReference type="ARBA" id="ARBA00022984"/>
    </source>
</evidence>
<dbReference type="NCBIfam" id="TIGR00179">
    <property type="entry name" value="murB"/>
    <property type="match status" value="1"/>
</dbReference>
<comment type="catalytic activity">
    <reaction evidence="15 16">
        <text>UDP-N-acetyl-alpha-D-muramate + NADP(+) = UDP-N-acetyl-3-O-(1-carboxyvinyl)-alpha-D-glucosamine + NADPH + H(+)</text>
        <dbReference type="Rhea" id="RHEA:12248"/>
        <dbReference type="ChEBI" id="CHEBI:15378"/>
        <dbReference type="ChEBI" id="CHEBI:57783"/>
        <dbReference type="ChEBI" id="CHEBI:58349"/>
        <dbReference type="ChEBI" id="CHEBI:68483"/>
        <dbReference type="ChEBI" id="CHEBI:70757"/>
        <dbReference type="EC" id="1.3.1.98"/>
    </reaction>
</comment>
<feature type="active site" evidence="16">
    <location>
        <position position="177"/>
    </location>
</feature>
<dbReference type="GO" id="GO:0071949">
    <property type="term" value="F:FAD binding"/>
    <property type="evidence" value="ECO:0007669"/>
    <property type="project" value="InterPro"/>
</dbReference>
<dbReference type="Pfam" id="PF02873">
    <property type="entry name" value="MurB_C"/>
    <property type="match status" value="1"/>
</dbReference>
<evidence type="ECO:0000256" key="8">
    <source>
        <dbReference type="ARBA" id="ARBA00022827"/>
    </source>
</evidence>
<dbReference type="InterPro" id="IPR036318">
    <property type="entry name" value="FAD-bd_PCMH-like_sf"/>
</dbReference>
<keyword evidence="19" id="KW-1185">Reference proteome</keyword>
<evidence type="ECO:0000256" key="7">
    <source>
        <dbReference type="ARBA" id="ARBA00022630"/>
    </source>
</evidence>
<dbReference type="EC" id="1.3.1.98" evidence="16"/>
<keyword evidence="12 16" id="KW-0560">Oxidoreductase</keyword>
<evidence type="ECO:0000256" key="1">
    <source>
        <dbReference type="ARBA" id="ARBA00001974"/>
    </source>
</evidence>
<dbReference type="GO" id="GO:0008360">
    <property type="term" value="P:regulation of cell shape"/>
    <property type="evidence" value="ECO:0007669"/>
    <property type="project" value="UniProtKB-KW"/>
</dbReference>
<dbReference type="PROSITE" id="PS51387">
    <property type="entry name" value="FAD_PCMH"/>
    <property type="match status" value="1"/>
</dbReference>
<keyword evidence="8 16" id="KW-0274">FAD</keyword>
<organism evidence="18 19">
    <name type="scientific">Herbinix hemicellulosilytica</name>
    <dbReference type="NCBI Taxonomy" id="1564487"/>
    <lineage>
        <taxon>Bacteria</taxon>
        <taxon>Bacillati</taxon>
        <taxon>Bacillota</taxon>
        <taxon>Clostridia</taxon>
        <taxon>Lachnospirales</taxon>
        <taxon>Lachnospiraceae</taxon>
        <taxon>Herbinix</taxon>
    </lineage>
</organism>
<reference evidence="18 19" key="1">
    <citation type="submission" date="2015-06" db="EMBL/GenBank/DDBJ databases">
        <authorList>
            <person name="Wibberg Daniel"/>
        </authorList>
    </citation>
    <scope>NUCLEOTIDE SEQUENCE [LARGE SCALE GENOMIC DNA]</scope>
    <source>
        <strain evidence="18 19">T3/55T</strain>
    </source>
</reference>
<dbReference type="GO" id="GO:0009252">
    <property type="term" value="P:peptidoglycan biosynthetic process"/>
    <property type="evidence" value="ECO:0007669"/>
    <property type="project" value="UniProtKB-UniRule"/>
</dbReference>
<dbReference type="GO" id="GO:0008762">
    <property type="term" value="F:UDP-N-acetylmuramate dehydrogenase activity"/>
    <property type="evidence" value="ECO:0007669"/>
    <property type="project" value="UniProtKB-UniRule"/>
</dbReference>
<accession>A0A0H5SK76</accession>
<name>A0A0H5SK76_HERHM</name>
<evidence type="ECO:0000256" key="16">
    <source>
        <dbReference type="HAMAP-Rule" id="MF_00037"/>
    </source>
</evidence>
<evidence type="ECO:0000256" key="2">
    <source>
        <dbReference type="ARBA" id="ARBA00003921"/>
    </source>
</evidence>